<gene>
    <name evidence="1" type="ORF">JNB71_15795</name>
</gene>
<dbReference type="Gene3D" id="3.40.50.1820">
    <property type="entry name" value="alpha/beta hydrolase"/>
    <property type="match status" value="1"/>
</dbReference>
<accession>A0ABS7HDY2</accession>
<dbReference type="InterPro" id="IPR029058">
    <property type="entry name" value="AB_hydrolase_fold"/>
</dbReference>
<organism evidence="1 2">
    <name type="scientific">Rhizobium herbae</name>
    <dbReference type="NCBI Taxonomy" id="508661"/>
    <lineage>
        <taxon>Bacteria</taxon>
        <taxon>Pseudomonadati</taxon>
        <taxon>Pseudomonadota</taxon>
        <taxon>Alphaproteobacteria</taxon>
        <taxon>Hyphomicrobiales</taxon>
        <taxon>Rhizobiaceae</taxon>
        <taxon>Rhizobium/Agrobacterium group</taxon>
        <taxon>Rhizobium</taxon>
    </lineage>
</organism>
<keyword evidence="2" id="KW-1185">Reference proteome</keyword>
<comment type="caution">
    <text evidence="1">The sequence shown here is derived from an EMBL/GenBank/DDBJ whole genome shotgun (WGS) entry which is preliminary data.</text>
</comment>
<sequence length="164" mass="17739">MDNKAILEDSLTDHRIGAFVTLDIGLARGFTPESLRSVRKPFLIIGAGTDSSSLPTRLESGYLAQYLPDDTAQFVEIGDAMHFSFIQECKPDAEKILAQESPNDVVICKDGGTTSRASIHRQVADLSRALAPLQTQKEYPAGRPLALEGEPAALARYSSGLHLV</sequence>
<evidence type="ECO:0000313" key="1">
    <source>
        <dbReference type="EMBL" id="MBW9064772.1"/>
    </source>
</evidence>
<evidence type="ECO:0000313" key="2">
    <source>
        <dbReference type="Proteomes" id="UP000757604"/>
    </source>
</evidence>
<name>A0ABS7HDY2_9HYPH</name>
<dbReference type="RefSeq" id="WP_220372734.1">
    <property type="nucleotide sequence ID" value="NZ_JAEUAO010000003.1"/>
</dbReference>
<reference evidence="1 2" key="1">
    <citation type="journal article" date="2021" name="MBio">
        <title>Poor Competitiveness of Bradyrhizobium in Pigeon Pea Root Colonization in Indian Soils.</title>
        <authorList>
            <person name="Chalasani D."/>
            <person name="Basu A."/>
            <person name="Pullabhotla S.V.S.R.N."/>
            <person name="Jorrin B."/>
            <person name="Neal A.L."/>
            <person name="Poole P.S."/>
            <person name="Podile A.R."/>
            <person name="Tkacz A."/>
        </authorList>
    </citation>
    <scope>NUCLEOTIDE SEQUENCE [LARGE SCALE GENOMIC DNA]</scope>
    <source>
        <strain evidence="1 2">HU44</strain>
    </source>
</reference>
<proteinExistence type="predicted"/>
<evidence type="ECO:0008006" key="3">
    <source>
        <dbReference type="Google" id="ProtNLM"/>
    </source>
</evidence>
<protein>
    <recommendedName>
        <fullName evidence="3">Alpha/beta hydrolase</fullName>
    </recommendedName>
</protein>
<dbReference type="EMBL" id="JAEUAO010000003">
    <property type="protein sequence ID" value="MBW9064772.1"/>
    <property type="molecule type" value="Genomic_DNA"/>
</dbReference>
<dbReference type="Proteomes" id="UP000757604">
    <property type="component" value="Unassembled WGS sequence"/>
</dbReference>